<feature type="signal peptide" evidence="1">
    <location>
        <begin position="1"/>
        <end position="21"/>
    </location>
</feature>
<evidence type="ECO:0000256" key="1">
    <source>
        <dbReference type="SAM" id="SignalP"/>
    </source>
</evidence>
<dbReference type="RefSeq" id="WP_207256256.1">
    <property type="nucleotide sequence ID" value="NZ_JAFMPP010000002.1"/>
</dbReference>
<keyword evidence="1" id="KW-0732">Signal</keyword>
<evidence type="ECO:0008006" key="4">
    <source>
        <dbReference type="Google" id="ProtNLM"/>
    </source>
</evidence>
<reference evidence="2" key="1">
    <citation type="submission" date="2021-03" db="EMBL/GenBank/DDBJ databases">
        <title>Whole genome sequence of Jiella sp. CQZ9-1.</title>
        <authorList>
            <person name="Tuo L."/>
        </authorList>
    </citation>
    <scope>NUCLEOTIDE SEQUENCE</scope>
    <source>
        <strain evidence="2">CQZ9-1</strain>
    </source>
</reference>
<keyword evidence="3" id="KW-1185">Reference proteome</keyword>
<accession>A0A939FXX6</accession>
<dbReference type="Proteomes" id="UP000664122">
    <property type="component" value="Unassembled WGS sequence"/>
</dbReference>
<name>A0A939FXX6_9HYPH</name>
<organism evidence="2 3">
    <name type="scientific">Jiella flava</name>
    <dbReference type="NCBI Taxonomy" id="2816857"/>
    <lineage>
        <taxon>Bacteria</taxon>
        <taxon>Pseudomonadati</taxon>
        <taxon>Pseudomonadota</taxon>
        <taxon>Alphaproteobacteria</taxon>
        <taxon>Hyphomicrobiales</taxon>
        <taxon>Aurantimonadaceae</taxon>
        <taxon>Jiella</taxon>
    </lineage>
</organism>
<proteinExistence type="predicted"/>
<protein>
    <recommendedName>
        <fullName evidence="4">LPS-assembly lipoprotein</fullName>
    </recommendedName>
</protein>
<comment type="caution">
    <text evidence="2">The sequence shown here is derived from an EMBL/GenBank/DDBJ whole genome shotgun (WGS) entry which is preliminary data.</text>
</comment>
<evidence type="ECO:0000313" key="2">
    <source>
        <dbReference type="EMBL" id="MBO0661577.1"/>
    </source>
</evidence>
<evidence type="ECO:0000313" key="3">
    <source>
        <dbReference type="Proteomes" id="UP000664122"/>
    </source>
</evidence>
<gene>
    <name evidence="2" type="ORF">J1C48_03220</name>
</gene>
<sequence>MARWFLAVICLCLAGCQTVQHDTQSGRPEVTIAAPSETVKTAFVGIMTNFGYALKRDSNFQIVMERPVHNVVMNLLLASEYDPTLEARVSATVLDLGARTRLTADMGVVRNAGTGFEAVTSANNSPDSSGLQNLLDEIKTDLERGMSVEQVITKASARTITARDKPG</sequence>
<dbReference type="AlphaFoldDB" id="A0A939FXX6"/>
<dbReference type="EMBL" id="JAFMPP010000002">
    <property type="protein sequence ID" value="MBO0661577.1"/>
    <property type="molecule type" value="Genomic_DNA"/>
</dbReference>
<feature type="chain" id="PRO_5037712674" description="LPS-assembly lipoprotein" evidence="1">
    <location>
        <begin position="22"/>
        <end position="167"/>
    </location>
</feature>